<evidence type="ECO:0000313" key="2">
    <source>
        <dbReference type="EMBL" id="GAA3721786.1"/>
    </source>
</evidence>
<keyword evidence="3" id="KW-1185">Reference proteome</keyword>
<feature type="compositionally biased region" description="Polar residues" evidence="1">
    <location>
        <begin position="58"/>
        <end position="68"/>
    </location>
</feature>
<evidence type="ECO:0000313" key="3">
    <source>
        <dbReference type="Proteomes" id="UP001501479"/>
    </source>
</evidence>
<dbReference type="EMBL" id="BAABDS010000049">
    <property type="protein sequence ID" value="GAA3721786.1"/>
    <property type="molecule type" value="Genomic_DNA"/>
</dbReference>
<feature type="region of interest" description="Disordered" evidence="1">
    <location>
        <begin position="57"/>
        <end position="88"/>
    </location>
</feature>
<gene>
    <name evidence="2" type="ORF">GCM10022421_32960</name>
</gene>
<protein>
    <submittedName>
        <fullName evidence="2">Uncharacterized protein</fullName>
    </submittedName>
</protein>
<reference evidence="3" key="1">
    <citation type="journal article" date="2019" name="Int. J. Syst. Evol. Microbiol.">
        <title>The Global Catalogue of Microorganisms (GCM) 10K type strain sequencing project: providing services to taxonomists for standard genome sequencing and annotation.</title>
        <authorList>
            <consortium name="The Broad Institute Genomics Platform"/>
            <consortium name="The Broad Institute Genome Sequencing Center for Infectious Disease"/>
            <person name="Wu L."/>
            <person name="Ma J."/>
        </authorList>
    </citation>
    <scope>NUCLEOTIDE SEQUENCE [LARGE SCALE GENOMIC DNA]</scope>
    <source>
        <strain evidence="3">JCM 17329</strain>
    </source>
</reference>
<evidence type="ECO:0000256" key="1">
    <source>
        <dbReference type="SAM" id="MobiDB-lite"/>
    </source>
</evidence>
<proteinExistence type="predicted"/>
<name>A0ABP7EP29_9GAMM</name>
<dbReference type="Proteomes" id="UP001501479">
    <property type="component" value="Unassembled WGS sequence"/>
</dbReference>
<organism evidence="2 3">
    <name type="scientific">Oceanisphaera sediminis</name>
    <dbReference type="NCBI Taxonomy" id="981381"/>
    <lineage>
        <taxon>Bacteria</taxon>
        <taxon>Pseudomonadati</taxon>
        <taxon>Pseudomonadota</taxon>
        <taxon>Gammaproteobacteria</taxon>
        <taxon>Aeromonadales</taxon>
        <taxon>Aeromonadaceae</taxon>
        <taxon>Oceanisphaera</taxon>
    </lineage>
</organism>
<sequence>MKQRSFMVALDMLDEARESHTEAAFVPVIEASVEEEKDTKAEIAAFVSRPDPTGWVEASNSNRISNDAGSGAGKTPFSDAAGFSSIGL</sequence>
<accession>A0ABP7EP29</accession>
<dbReference type="RefSeq" id="WP_344965867.1">
    <property type="nucleotide sequence ID" value="NZ_BAABDS010000049.1"/>
</dbReference>
<comment type="caution">
    <text evidence="2">The sequence shown here is derived from an EMBL/GenBank/DDBJ whole genome shotgun (WGS) entry which is preliminary data.</text>
</comment>